<accession>A0A402D0J0</accession>
<organism evidence="1 2">
    <name type="scientific">Capsulimonas corticalis</name>
    <dbReference type="NCBI Taxonomy" id="2219043"/>
    <lineage>
        <taxon>Bacteria</taxon>
        <taxon>Bacillati</taxon>
        <taxon>Armatimonadota</taxon>
        <taxon>Armatimonadia</taxon>
        <taxon>Capsulimonadales</taxon>
        <taxon>Capsulimonadaceae</taxon>
        <taxon>Capsulimonas</taxon>
    </lineage>
</organism>
<dbReference type="AlphaFoldDB" id="A0A402D0J0"/>
<reference evidence="1 2" key="1">
    <citation type="journal article" date="2019" name="Int. J. Syst. Evol. Microbiol.">
        <title>Capsulimonas corticalis gen. nov., sp. nov., an aerobic capsulated bacterium, of a novel bacterial order, Capsulimonadales ord. nov., of the class Armatimonadia of the phylum Armatimonadetes.</title>
        <authorList>
            <person name="Li J."/>
            <person name="Kudo C."/>
            <person name="Tonouchi A."/>
        </authorList>
    </citation>
    <scope>NUCLEOTIDE SEQUENCE [LARGE SCALE GENOMIC DNA]</scope>
    <source>
        <strain evidence="1 2">AX-7</strain>
    </source>
</reference>
<evidence type="ECO:0000313" key="2">
    <source>
        <dbReference type="Proteomes" id="UP000287394"/>
    </source>
</evidence>
<dbReference type="KEGG" id="ccot:CCAX7_56290"/>
<dbReference type="Gene3D" id="3.90.1340.10">
    <property type="entry name" value="Phage tail collar domain"/>
    <property type="match status" value="1"/>
</dbReference>
<dbReference type="Proteomes" id="UP000287394">
    <property type="component" value="Chromosome"/>
</dbReference>
<name>A0A402D0J0_9BACT</name>
<proteinExistence type="predicted"/>
<protein>
    <submittedName>
        <fullName evidence="1">Microcystin dependent MdpB family protein</fullName>
    </submittedName>
</protein>
<evidence type="ECO:0000313" key="1">
    <source>
        <dbReference type="EMBL" id="BDI33578.1"/>
    </source>
</evidence>
<dbReference type="Pfam" id="PF07484">
    <property type="entry name" value="Collar"/>
    <property type="match status" value="1"/>
</dbReference>
<gene>
    <name evidence="1" type="ORF">CCAX7_56290</name>
</gene>
<dbReference type="RefSeq" id="WP_119323091.1">
    <property type="nucleotide sequence ID" value="NZ_AP025739.1"/>
</dbReference>
<keyword evidence="2" id="KW-1185">Reference proteome</keyword>
<dbReference type="EMBL" id="AP025739">
    <property type="protein sequence ID" value="BDI33578.1"/>
    <property type="molecule type" value="Genomic_DNA"/>
</dbReference>
<dbReference type="InterPro" id="IPR037053">
    <property type="entry name" value="Phage_tail_collar_dom_sf"/>
</dbReference>
<dbReference type="InterPro" id="IPR011083">
    <property type="entry name" value="Phage_tail_collar_dom"/>
</dbReference>
<dbReference type="SUPFAM" id="SSF88874">
    <property type="entry name" value="Receptor-binding domain of short tail fibre protein gp12"/>
    <property type="match status" value="1"/>
</dbReference>
<dbReference type="OrthoDB" id="9810174at2"/>
<sequence>MSDQYIGEIRIVPFGYAPYGWAMCNGQILPINTNSALFSLLGTYYGGDGISTFGLPNLIGRAAMAYGNGNNLTPRAIGEIDGSPAVELTPDQLGAHTHVMNGNNATASSSSPDGAVVAIPATGPREPNALYNPAPADTGIAAASLSLAGSSQAHDNMQPYLTLNFIIALNGAFPPRS</sequence>